<sequence length="297" mass="33214">MKVLLYAIALVAVVAAYEEPTRFYHSNYGVTEAARIKQLEQALDFDGSRITGGSNANVGAHPHLGGLVITLMDGRQSVCGSSLITNTRSTTAAHCWNDGNNQARQFQVVWGSNRLFTGGTRVNTNHVIMHPNWNFRNLNNDITSTGSKWPVEITLSPESGQRPPVSVVLVTYYCRFDPLRRHHWRQQPLSRRLWWPPCRRIRQQSSTCEYPYITISSTAIGLKRLVSCHSALPLAVPAASPQPSLESPHSTPGSHSICKFYDAFKASLAEALLRLLKCLAERFPDCKEWLPMSTIKQ</sequence>
<protein>
    <recommendedName>
        <fullName evidence="3">Peptidase S1 domain-containing protein</fullName>
    </recommendedName>
</protein>
<evidence type="ECO:0000259" key="3">
    <source>
        <dbReference type="SMART" id="SM00020"/>
    </source>
</evidence>
<dbReference type="InterPro" id="IPR001254">
    <property type="entry name" value="Trypsin_dom"/>
</dbReference>
<dbReference type="InterPro" id="IPR043504">
    <property type="entry name" value="Peptidase_S1_PA_chymotrypsin"/>
</dbReference>
<evidence type="ECO:0000256" key="2">
    <source>
        <dbReference type="SAM" id="SignalP"/>
    </source>
</evidence>
<keyword evidence="2" id="KW-0732">Signal</keyword>
<feature type="chain" id="PRO_5046654188" description="Peptidase S1 domain-containing protein" evidence="2">
    <location>
        <begin position="17"/>
        <end position="297"/>
    </location>
</feature>
<evidence type="ECO:0000256" key="1">
    <source>
        <dbReference type="ARBA" id="ARBA00023157"/>
    </source>
</evidence>
<dbReference type="Proteomes" id="UP001153292">
    <property type="component" value="Chromosome 6"/>
</dbReference>
<evidence type="ECO:0000313" key="5">
    <source>
        <dbReference type="Proteomes" id="UP001153292"/>
    </source>
</evidence>
<organism evidence="4 5">
    <name type="scientific">Chilo suppressalis</name>
    <name type="common">Asiatic rice borer moth</name>
    <dbReference type="NCBI Taxonomy" id="168631"/>
    <lineage>
        <taxon>Eukaryota</taxon>
        <taxon>Metazoa</taxon>
        <taxon>Ecdysozoa</taxon>
        <taxon>Arthropoda</taxon>
        <taxon>Hexapoda</taxon>
        <taxon>Insecta</taxon>
        <taxon>Pterygota</taxon>
        <taxon>Neoptera</taxon>
        <taxon>Endopterygota</taxon>
        <taxon>Lepidoptera</taxon>
        <taxon>Glossata</taxon>
        <taxon>Ditrysia</taxon>
        <taxon>Pyraloidea</taxon>
        <taxon>Crambidae</taxon>
        <taxon>Crambinae</taxon>
        <taxon>Chilo</taxon>
    </lineage>
</organism>
<feature type="signal peptide" evidence="2">
    <location>
        <begin position="1"/>
        <end position="16"/>
    </location>
</feature>
<feature type="domain" description="Peptidase S1" evidence="3">
    <location>
        <begin position="49"/>
        <end position="290"/>
    </location>
</feature>
<keyword evidence="5" id="KW-1185">Reference proteome</keyword>
<dbReference type="SMART" id="SM00020">
    <property type="entry name" value="Tryp_SPc"/>
    <property type="match status" value="1"/>
</dbReference>
<dbReference type="Gene3D" id="2.40.10.10">
    <property type="entry name" value="Trypsin-like serine proteases"/>
    <property type="match status" value="1"/>
</dbReference>
<name>A0ABN8BGN9_CHISP</name>
<dbReference type="InterPro" id="IPR009003">
    <property type="entry name" value="Peptidase_S1_PA"/>
</dbReference>
<reference evidence="4" key="1">
    <citation type="submission" date="2021-12" db="EMBL/GenBank/DDBJ databases">
        <authorList>
            <person name="King R."/>
        </authorList>
    </citation>
    <scope>NUCLEOTIDE SEQUENCE</scope>
</reference>
<accession>A0ABN8BGN9</accession>
<keyword evidence="1" id="KW-1015">Disulfide bond</keyword>
<dbReference type="EMBL" id="OU963899">
    <property type="protein sequence ID" value="CAH0406433.1"/>
    <property type="molecule type" value="Genomic_DNA"/>
</dbReference>
<dbReference type="PANTHER" id="PTHR24252:SF7">
    <property type="entry name" value="HYALIN"/>
    <property type="match status" value="1"/>
</dbReference>
<proteinExistence type="predicted"/>
<gene>
    <name evidence="4" type="ORF">CHILSU_LOCUS9807</name>
</gene>
<dbReference type="Pfam" id="PF00089">
    <property type="entry name" value="Trypsin"/>
    <property type="match status" value="1"/>
</dbReference>
<dbReference type="PANTHER" id="PTHR24252">
    <property type="entry name" value="ACROSIN-RELATED"/>
    <property type="match status" value="1"/>
</dbReference>
<dbReference type="SUPFAM" id="SSF50494">
    <property type="entry name" value="Trypsin-like serine proteases"/>
    <property type="match status" value="1"/>
</dbReference>
<evidence type="ECO:0000313" key="4">
    <source>
        <dbReference type="EMBL" id="CAH0406433.1"/>
    </source>
</evidence>